<evidence type="ECO:0008006" key="3">
    <source>
        <dbReference type="Google" id="ProtNLM"/>
    </source>
</evidence>
<dbReference type="InterPro" id="IPR036397">
    <property type="entry name" value="RNaseH_sf"/>
</dbReference>
<proteinExistence type="predicted"/>
<dbReference type="Proteomes" id="UP000053825">
    <property type="component" value="Unassembled WGS sequence"/>
</dbReference>
<gene>
    <name evidence="1" type="ORF">WH47_02335</name>
</gene>
<name>A0A0L7QZG0_9HYME</name>
<protein>
    <recommendedName>
        <fullName evidence="3">Histone-lysine N-methyltransferase SETMAR</fullName>
    </recommendedName>
</protein>
<dbReference type="Gene3D" id="3.30.420.10">
    <property type="entry name" value="Ribonuclease H-like superfamily/Ribonuclease H"/>
    <property type="match status" value="1"/>
</dbReference>
<accession>A0A0L7QZG0</accession>
<dbReference type="AlphaFoldDB" id="A0A0L7QZG0"/>
<evidence type="ECO:0000313" key="2">
    <source>
        <dbReference type="Proteomes" id="UP000053825"/>
    </source>
</evidence>
<dbReference type="EMBL" id="KQ414680">
    <property type="protein sequence ID" value="KOC64014.1"/>
    <property type="molecule type" value="Genomic_DNA"/>
</dbReference>
<feature type="non-terminal residue" evidence="1">
    <location>
        <position position="1"/>
    </location>
</feature>
<sequence>KKGYILLHDDARQHVASTIVQKLHRFDIEILSYLPYFPDLSSVDLGTRKI</sequence>
<reference evidence="1 2" key="1">
    <citation type="submission" date="2015-07" db="EMBL/GenBank/DDBJ databases">
        <title>The genome of Habropoda laboriosa.</title>
        <authorList>
            <person name="Pan H."/>
            <person name="Kapheim K."/>
        </authorList>
    </citation>
    <scope>NUCLEOTIDE SEQUENCE [LARGE SCALE GENOMIC DNA]</scope>
    <source>
        <strain evidence="1">0110345459</strain>
    </source>
</reference>
<organism evidence="1 2">
    <name type="scientific">Habropoda laboriosa</name>
    <dbReference type="NCBI Taxonomy" id="597456"/>
    <lineage>
        <taxon>Eukaryota</taxon>
        <taxon>Metazoa</taxon>
        <taxon>Ecdysozoa</taxon>
        <taxon>Arthropoda</taxon>
        <taxon>Hexapoda</taxon>
        <taxon>Insecta</taxon>
        <taxon>Pterygota</taxon>
        <taxon>Neoptera</taxon>
        <taxon>Endopterygota</taxon>
        <taxon>Hymenoptera</taxon>
        <taxon>Apocrita</taxon>
        <taxon>Aculeata</taxon>
        <taxon>Apoidea</taxon>
        <taxon>Anthophila</taxon>
        <taxon>Apidae</taxon>
        <taxon>Habropoda</taxon>
    </lineage>
</organism>
<keyword evidence="2" id="KW-1185">Reference proteome</keyword>
<dbReference type="GO" id="GO:0003676">
    <property type="term" value="F:nucleic acid binding"/>
    <property type="evidence" value="ECO:0007669"/>
    <property type="project" value="InterPro"/>
</dbReference>
<evidence type="ECO:0000313" key="1">
    <source>
        <dbReference type="EMBL" id="KOC64014.1"/>
    </source>
</evidence>